<evidence type="ECO:0000256" key="1">
    <source>
        <dbReference type="SAM" id="Phobius"/>
    </source>
</evidence>
<keyword evidence="1" id="KW-1133">Transmembrane helix</keyword>
<dbReference type="AlphaFoldDB" id="A0A1D2MFI0"/>
<keyword evidence="1" id="KW-0472">Membrane</keyword>
<dbReference type="EMBL" id="LJIJ01001474">
    <property type="protein sequence ID" value="ODM91621.1"/>
    <property type="molecule type" value="Genomic_DNA"/>
</dbReference>
<evidence type="ECO:0000313" key="2">
    <source>
        <dbReference type="EMBL" id="ODM91621.1"/>
    </source>
</evidence>
<protein>
    <submittedName>
        <fullName evidence="2">Uncharacterized protein</fullName>
    </submittedName>
</protein>
<keyword evidence="3" id="KW-1185">Reference proteome</keyword>
<sequence>MAKCTNFVRIFDIVIPGTRDWDCPIKAWLVNGCVIILLGVISLLVLTIVTNRLVYSLLFFLMSLRIYEIWVVFDFCETQDLLPSNHDVEKLQH</sequence>
<proteinExistence type="predicted"/>
<feature type="transmembrane region" description="Helical" evidence="1">
    <location>
        <begin position="27"/>
        <end position="46"/>
    </location>
</feature>
<keyword evidence="1" id="KW-0812">Transmembrane</keyword>
<gene>
    <name evidence="2" type="ORF">Ocin01_15055</name>
</gene>
<dbReference type="Proteomes" id="UP000094527">
    <property type="component" value="Unassembled WGS sequence"/>
</dbReference>
<name>A0A1D2MFI0_ORCCI</name>
<evidence type="ECO:0000313" key="3">
    <source>
        <dbReference type="Proteomes" id="UP000094527"/>
    </source>
</evidence>
<reference evidence="2 3" key="1">
    <citation type="journal article" date="2016" name="Genome Biol. Evol.">
        <title>Gene Family Evolution Reflects Adaptation to Soil Environmental Stressors in the Genome of the Collembolan Orchesella cincta.</title>
        <authorList>
            <person name="Faddeeva-Vakhrusheva A."/>
            <person name="Derks M.F."/>
            <person name="Anvar S.Y."/>
            <person name="Agamennone V."/>
            <person name="Suring W."/>
            <person name="Smit S."/>
            <person name="van Straalen N.M."/>
            <person name="Roelofs D."/>
        </authorList>
    </citation>
    <scope>NUCLEOTIDE SEQUENCE [LARGE SCALE GENOMIC DNA]</scope>
    <source>
        <tissue evidence="2">Mixed pool</tissue>
    </source>
</reference>
<comment type="caution">
    <text evidence="2">The sequence shown here is derived from an EMBL/GenBank/DDBJ whole genome shotgun (WGS) entry which is preliminary data.</text>
</comment>
<organism evidence="2 3">
    <name type="scientific">Orchesella cincta</name>
    <name type="common">Springtail</name>
    <name type="synonym">Podura cincta</name>
    <dbReference type="NCBI Taxonomy" id="48709"/>
    <lineage>
        <taxon>Eukaryota</taxon>
        <taxon>Metazoa</taxon>
        <taxon>Ecdysozoa</taxon>
        <taxon>Arthropoda</taxon>
        <taxon>Hexapoda</taxon>
        <taxon>Collembola</taxon>
        <taxon>Entomobryomorpha</taxon>
        <taxon>Entomobryoidea</taxon>
        <taxon>Orchesellidae</taxon>
        <taxon>Orchesellinae</taxon>
        <taxon>Orchesella</taxon>
    </lineage>
</organism>
<accession>A0A1D2MFI0</accession>
<dbReference type="OrthoDB" id="8284886at2759"/>